<evidence type="ECO:0000256" key="1">
    <source>
        <dbReference type="ARBA" id="ARBA00004418"/>
    </source>
</evidence>
<dbReference type="Gene3D" id="3.40.190.10">
    <property type="entry name" value="Periplasmic binding protein-like II"/>
    <property type="match status" value="2"/>
</dbReference>
<dbReference type="GO" id="GO:0042918">
    <property type="term" value="P:alkanesulfonate transmembrane transport"/>
    <property type="evidence" value="ECO:0007669"/>
    <property type="project" value="TreeGrafter"/>
</dbReference>
<name>W0HSX9_9GAMM</name>
<evidence type="ECO:0000313" key="7">
    <source>
        <dbReference type="Proteomes" id="UP000019028"/>
    </source>
</evidence>
<dbReference type="KEGG" id="sod:Sant_0526"/>
<feature type="signal peptide" evidence="4">
    <location>
        <begin position="1"/>
        <end position="23"/>
    </location>
</feature>
<accession>W0HSX9</accession>
<evidence type="ECO:0000256" key="4">
    <source>
        <dbReference type="SAM" id="SignalP"/>
    </source>
</evidence>
<protein>
    <submittedName>
        <fullName evidence="6">Putative ABC transporter, periplasmic subunit</fullName>
    </submittedName>
</protein>
<keyword evidence="3 4" id="KW-0732">Signal</keyword>
<keyword evidence="7" id="KW-1185">Reference proteome</keyword>
<dbReference type="PATRIC" id="fig|1239307.3.peg.563"/>
<dbReference type="HOGENOM" id="CLU_028871_9_1_6"/>
<comment type="subcellular location">
    <subcellularLocation>
        <location evidence="1">Periplasm</location>
    </subcellularLocation>
</comment>
<sequence length="325" mass="34703">MRLTQVWRIAAALPALMIMAASAATETVTLAWSPTPLMPQVEIALAKGYFNDAGINLRRINFPSGREAFEALLGGQVEAATLTEFPAITGALRQQPFGIVADVARYRGTRVISSAKYGPLRSVSDLAGLKIGTPLGTNTDYYLSQLLSQGGVSADRVNVAPVDLIPALLRGDIQAIVPFAGVESVARKALGADYRELQSESYQSHFLLAVSQGVINNKPAVVKGLLTALLRADADLKRDPAGAMALVATSMHGTLQQAALEAMWRDTDFGIQLQSDLPTLLASEGKWIVQQRIIKATDPSPQTLRPWLISAPLRALAPNAVDPSL</sequence>
<dbReference type="RefSeq" id="WP_025420752.1">
    <property type="nucleotide sequence ID" value="NZ_CP006569.1"/>
</dbReference>
<dbReference type="PANTHER" id="PTHR30024">
    <property type="entry name" value="ALIPHATIC SULFONATES-BINDING PROTEIN-RELATED"/>
    <property type="match status" value="1"/>
</dbReference>
<dbReference type="EMBL" id="CP006569">
    <property type="protein sequence ID" value="AHF75622.1"/>
    <property type="molecule type" value="Genomic_DNA"/>
</dbReference>
<dbReference type="GO" id="GO:0042597">
    <property type="term" value="C:periplasmic space"/>
    <property type="evidence" value="ECO:0007669"/>
    <property type="project" value="UniProtKB-SubCell"/>
</dbReference>
<evidence type="ECO:0000256" key="3">
    <source>
        <dbReference type="ARBA" id="ARBA00022729"/>
    </source>
</evidence>
<feature type="domain" description="SsuA/THI5-like" evidence="5">
    <location>
        <begin position="43"/>
        <end position="243"/>
    </location>
</feature>
<evidence type="ECO:0000313" key="6">
    <source>
        <dbReference type="EMBL" id="AHF75622.1"/>
    </source>
</evidence>
<evidence type="ECO:0000259" key="5">
    <source>
        <dbReference type="Pfam" id="PF09084"/>
    </source>
</evidence>
<feature type="chain" id="PRO_5004790623" evidence="4">
    <location>
        <begin position="24"/>
        <end position="325"/>
    </location>
</feature>
<organism evidence="6 7">
    <name type="scientific">Sodalis praecaptivus</name>
    <dbReference type="NCBI Taxonomy" id="1239307"/>
    <lineage>
        <taxon>Bacteria</taxon>
        <taxon>Pseudomonadati</taxon>
        <taxon>Pseudomonadota</taxon>
        <taxon>Gammaproteobacteria</taxon>
        <taxon>Enterobacterales</taxon>
        <taxon>Bruguierivoracaceae</taxon>
        <taxon>Sodalis</taxon>
    </lineage>
</organism>
<evidence type="ECO:0000256" key="2">
    <source>
        <dbReference type="ARBA" id="ARBA00010742"/>
    </source>
</evidence>
<dbReference type="SUPFAM" id="SSF53850">
    <property type="entry name" value="Periplasmic binding protein-like II"/>
    <property type="match status" value="1"/>
</dbReference>
<dbReference type="InterPro" id="IPR015168">
    <property type="entry name" value="SsuA/THI5"/>
</dbReference>
<dbReference type="Proteomes" id="UP000019028">
    <property type="component" value="Chromosome"/>
</dbReference>
<comment type="similarity">
    <text evidence="2">Belongs to the bacterial solute-binding protein SsuA/TauA family.</text>
</comment>
<reference evidence="6 7" key="1">
    <citation type="journal article" date="2014" name="Genome Biol. Evol.">
        <title>Genome degeneration and adaptation in a nascent stage of symbiosis.</title>
        <authorList>
            <person name="Oakeson K.F."/>
            <person name="Gil R."/>
            <person name="Clayton A.L."/>
            <person name="Dunn D.M."/>
            <person name="von Niederhausern A.C."/>
            <person name="Hamil C."/>
            <person name="Aoyagi A."/>
            <person name="Duval B."/>
            <person name="Baca A."/>
            <person name="Silva F.J."/>
            <person name="Vallier A."/>
            <person name="Jackson D.G."/>
            <person name="Latorre A."/>
            <person name="Weiss R.B."/>
            <person name="Heddi A."/>
            <person name="Moya A."/>
            <person name="Dale C."/>
        </authorList>
    </citation>
    <scope>NUCLEOTIDE SEQUENCE [LARGE SCALE GENOMIC DNA]</scope>
    <source>
        <strain evidence="6 7">HS1</strain>
    </source>
</reference>
<dbReference type="OrthoDB" id="7374754at2"/>
<dbReference type="AlphaFoldDB" id="W0HSX9"/>
<proteinExistence type="inferred from homology"/>
<gene>
    <name evidence="6" type="ORF">Sant_0526</name>
</gene>
<dbReference type="Pfam" id="PF09084">
    <property type="entry name" value="NMT1"/>
    <property type="match status" value="1"/>
</dbReference>
<dbReference type="PANTHER" id="PTHR30024:SF47">
    <property type="entry name" value="TAURINE-BINDING PERIPLASMIC PROTEIN"/>
    <property type="match status" value="1"/>
</dbReference>